<sequence length="250" mass="28826">MSAESSTIIISQTTKEVILLQQFIIKFLPPSNKVESEEDEFQYVLLEILNHWLGKNVAIGHAVFVSSEHPHKEFELKELTEEELSKEETYPKYVIQVQKKGLDGLDMNVFLSPETEPQRDLNKIYRGDKSDILGFLDSKYEEDPLYEEGFTIFGKSLKQRIFFRAYCSKAQKFDALNGQYQRGNIVKNISLYSNDDGAKVNLSAVVFKKINMDNPPQNSDIDLMDLVAQRKWVYKAKVNADIRKIEDAEE</sequence>
<dbReference type="AlphaFoldDB" id="A0A8A3P178"/>
<gene>
    <name evidence="1" type="ORF">DSL72_001140</name>
</gene>
<keyword evidence="2" id="KW-1185">Reference proteome</keyword>
<accession>A0A8A3P178</accession>
<reference evidence="1" key="1">
    <citation type="submission" date="2020-10" db="EMBL/GenBank/DDBJ databases">
        <title>Genome Sequence of Monilinia vaccinii-corymbosi Sheds Light on Mummy Berry Disease Infection of Blueberry and Mating Type.</title>
        <authorList>
            <person name="Yow A.G."/>
            <person name="Zhang Y."/>
            <person name="Bansal K."/>
            <person name="Eacker S.M."/>
            <person name="Sullivan S."/>
            <person name="Liachko I."/>
            <person name="Cubeta M.A."/>
            <person name="Rollins J.A."/>
            <person name="Ashrafi H."/>
        </authorList>
    </citation>
    <scope>NUCLEOTIDE SEQUENCE</scope>
    <source>
        <strain evidence="1">RL-1</strain>
    </source>
</reference>
<dbReference type="EMBL" id="CP063406">
    <property type="protein sequence ID" value="QSZ31573.1"/>
    <property type="molecule type" value="Genomic_DNA"/>
</dbReference>
<dbReference type="Proteomes" id="UP000672032">
    <property type="component" value="Chromosome 2"/>
</dbReference>
<proteinExistence type="predicted"/>
<name>A0A8A3P178_9HELO</name>
<organism evidence="1 2">
    <name type="scientific">Monilinia vaccinii-corymbosi</name>
    <dbReference type="NCBI Taxonomy" id="61207"/>
    <lineage>
        <taxon>Eukaryota</taxon>
        <taxon>Fungi</taxon>
        <taxon>Dikarya</taxon>
        <taxon>Ascomycota</taxon>
        <taxon>Pezizomycotina</taxon>
        <taxon>Leotiomycetes</taxon>
        <taxon>Helotiales</taxon>
        <taxon>Sclerotiniaceae</taxon>
        <taxon>Monilinia</taxon>
    </lineage>
</organism>
<evidence type="ECO:0000313" key="1">
    <source>
        <dbReference type="EMBL" id="QSZ31573.1"/>
    </source>
</evidence>
<protein>
    <submittedName>
        <fullName evidence="1">Uncharacterized protein</fullName>
    </submittedName>
</protein>
<evidence type="ECO:0000313" key="2">
    <source>
        <dbReference type="Proteomes" id="UP000672032"/>
    </source>
</evidence>